<dbReference type="GO" id="GO:0004222">
    <property type="term" value="F:metalloendopeptidase activity"/>
    <property type="evidence" value="ECO:0007669"/>
    <property type="project" value="InterPro"/>
</dbReference>
<gene>
    <name evidence="9" type="ORF">SAMN04489732_109184</name>
</gene>
<evidence type="ECO:0000313" key="10">
    <source>
        <dbReference type="Proteomes" id="UP000198582"/>
    </source>
</evidence>
<dbReference type="Gene3D" id="3.40.390.10">
    <property type="entry name" value="Collagenase (Catalytic Domain)"/>
    <property type="match status" value="1"/>
</dbReference>
<dbReference type="EMBL" id="FOEF01000009">
    <property type="protein sequence ID" value="SEP44169.1"/>
    <property type="molecule type" value="Genomic_DNA"/>
</dbReference>
<evidence type="ECO:0000256" key="4">
    <source>
        <dbReference type="ARBA" id="ARBA00019129"/>
    </source>
</evidence>
<dbReference type="GO" id="GO:0006508">
    <property type="term" value="P:proteolysis"/>
    <property type="evidence" value="ECO:0007669"/>
    <property type="project" value="InterPro"/>
</dbReference>
<dbReference type="GO" id="GO:0008270">
    <property type="term" value="F:zinc ion binding"/>
    <property type="evidence" value="ECO:0007669"/>
    <property type="project" value="InterPro"/>
</dbReference>
<evidence type="ECO:0000256" key="8">
    <source>
        <dbReference type="SAM" id="SignalP"/>
    </source>
</evidence>
<dbReference type="Pfam" id="PF02031">
    <property type="entry name" value="Peptidase_M7"/>
    <property type="match status" value="1"/>
</dbReference>
<organism evidence="9 10">
    <name type="scientific">Amycolatopsis saalfeldensis</name>
    <dbReference type="NCBI Taxonomy" id="394193"/>
    <lineage>
        <taxon>Bacteria</taxon>
        <taxon>Bacillati</taxon>
        <taxon>Actinomycetota</taxon>
        <taxon>Actinomycetes</taxon>
        <taxon>Pseudonocardiales</taxon>
        <taxon>Pseudonocardiaceae</taxon>
        <taxon>Amycolatopsis</taxon>
    </lineage>
</organism>
<accession>A0A1H8XWB2</accession>
<evidence type="ECO:0000256" key="7">
    <source>
        <dbReference type="ARBA" id="ARBA00029927"/>
    </source>
</evidence>
<keyword evidence="8" id="KW-0732">Signal</keyword>
<dbReference type="STRING" id="394193.SAMN04489732_109184"/>
<evidence type="ECO:0000256" key="2">
    <source>
        <dbReference type="ARBA" id="ARBA00006571"/>
    </source>
</evidence>
<evidence type="ECO:0000256" key="5">
    <source>
        <dbReference type="ARBA" id="ARBA00022723"/>
    </source>
</evidence>
<dbReference type="InterPro" id="IPR024079">
    <property type="entry name" value="MetalloPept_cat_dom_sf"/>
</dbReference>
<feature type="chain" id="PRO_5011669118" description="Extracellular small neutral protease" evidence="8">
    <location>
        <begin position="33"/>
        <end position="181"/>
    </location>
</feature>
<name>A0A1H8XWB2_9PSEU</name>
<keyword evidence="10" id="KW-1185">Reference proteome</keyword>
<evidence type="ECO:0000256" key="3">
    <source>
        <dbReference type="ARBA" id="ARBA00012325"/>
    </source>
</evidence>
<dbReference type="Proteomes" id="UP000198582">
    <property type="component" value="Unassembled WGS sequence"/>
</dbReference>
<dbReference type="PRINTS" id="PR00787">
    <property type="entry name" value="NEUTRALPTASE"/>
</dbReference>
<feature type="signal peptide" evidence="8">
    <location>
        <begin position="1"/>
        <end position="32"/>
    </location>
</feature>
<comment type="similarity">
    <text evidence="2">Belongs to the peptidase M7 family.</text>
</comment>
<evidence type="ECO:0000256" key="1">
    <source>
        <dbReference type="ARBA" id="ARBA00000612"/>
    </source>
</evidence>
<protein>
    <recommendedName>
        <fullName evidence="4">Extracellular small neutral protease</fullName>
        <ecNumber evidence="3">3.4.24.77</ecNumber>
    </recommendedName>
    <alternativeName>
        <fullName evidence="7">Snapalysin</fullName>
    </alternativeName>
</protein>
<evidence type="ECO:0000256" key="6">
    <source>
        <dbReference type="ARBA" id="ARBA00023049"/>
    </source>
</evidence>
<dbReference type="SUPFAM" id="SSF55486">
    <property type="entry name" value="Metalloproteases ('zincins'), catalytic domain"/>
    <property type="match status" value="1"/>
</dbReference>
<keyword evidence="5" id="KW-0479">Metal-binding</keyword>
<keyword evidence="6" id="KW-0645">Protease</keyword>
<dbReference type="AlphaFoldDB" id="A0A1H8XWB2"/>
<comment type="catalytic activity">
    <reaction evidence="1">
        <text>Hydrolyzes proteins with a preference for Tyr or Phe in the P1' position. Has no action on amino-acid p-nitroanilides.</text>
        <dbReference type="EC" id="3.4.24.77"/>
    </reaction>
</comment>
<proteinExistence type="inferred from homology"/>
<dbReference type="EC" id="3.4.24.77" evidence="3"/>
<reference evidence="9 10" key="1">
    <citation type="submission" date="2016-10" db="EMBL/GenBank/DDBJ databases">
        <authorList>
            <person name="de Groot N.N."/>
        </authorList>
    </citation>
    <scope>NUCLEOTIDE SEQUENCE [LARGE SCALE GENOMIC DNA]</scope>
    <source>
        <strain evidence="9 10">DSM 44993</strain>
    </source>
</reference>
<evidence type="ECO:0000313" key="9">
    <source>
        <dbReference type="EMBL" id="SEP44169.1"/>
    </source>
</evidence>
<keyword evidence="6" id="KW-0378">Hydrolase</keyword>
<dbReference type="InterPro" id="IPR000013">
    <property type="entry name" value="Peptidase_M7"/>
</dbReference>
<dbReference type="GO" id="GO:0005576">
    <property type="term" value="C:extracellular region"/>
    <property type="evidence" value="ECO:0007669"/>
    <property type="project" value="InterPro"/>
</dbReference>
<sequence length="181" mass="18546">MKVRGFGRIAALALAVAAPLGIGLVTAPGASAAQTTTVYYDSTGAPDYLAQIDQGAANWNAAVNDVKLVKGDGSGTVVFHETNSGGSYTNTDGHGNGDIYLDTSQVAQGFDPTRIAAHELGHNLGLPDDYTGPCTELMSGHGPGTSCKNAKPSAEEASKVESLWANGFATLGTRTRVASVY</sequence>
<keyword evidence="6" id="KW-0482">Metalloprotease</keyword>
<dbReference type="OrthoDB" id="5243084at2"/>
<dbReference type="RefSeq" id="WP_091618922.1">
    <property type="nucleotide sequence ID" value="NZ_FOEF01000009.1"/>
</dbReference>